<reference evidence="3 4" key="1">
    <citation type="submission" date="2014-03" db="EMBL/GenBank/DDBJ databases">
        <title>Draft genome sequence of the novel thermoacidophilic archaea Acidianus copahuensis ALE1 strain, isolated from Copahue volcanic area in Neuquen Argentina.</title>
        <authorList>
            <person name="Urbieta M.S."/>
            <person name="Rascovan N."/>
            <person name="Castro C."/>
            <person name="Revale S."/>
            <person name="Giaveno M.A."/>
            <person name="Vazquez M.P."/>
            <person name="Donati E.R."/>
        </authorList>
    </citation>
    <scope>NUCLEOTIDE SEQUENCE [LARGE SCALE GENOMIC DNA]</scope>
    <source>
        <strain evidence="3 4">ALE1</strain>
    </source>
</reference>
<name>A0A031LPP0_9CREN</name>
<dbReference type="AlphaFoldDB" id="A0A031LPP0"/>
<dbReference type="GO" id="GO:0097367">
    <property type="term" value="F:carbohydrate derivative binding"/>
    <property type="evidence" value="ECO:0007669"/>
    <property type="project" value="InterPro"/>
</dbReference>
<dbReference type="InterPro" id="IPR046348">
    <property type="entry name" value="SIS_dom_sf"/>
</dbReference>
<evidence type="ECO:0000313" key="4">
    <source>
        <dbReference type="Proteomes" id="UP000024332"/>
    </source>
</evidence>
<dbReference type="PANTHER" id="PTHR43443">
    <property type="entry name" value="3-HEXULOSE-6-PHOSPHATE ISOMERASE"/>
    <property type="match status" value="1"/>
</dbReference>
<dbReference type="NCBIfam" id="TIGR03127">
    <property type="entry name" value="RuMP_HxlB"/>
    <property type="match status" value="1"/>
</dbReference>
<dbReference type="GO" id="GO:0016853">
    <property type="term" value="F:isomerase activity"/>
    <property type="evidence" value="ECO:0007669"/>
    <property type="project" value="InterPro"/>
</dbReference>
<protein>
    <recommendedName>
        <fullName evidence="2">SIS domain-containing protein</fullName>
    </recommendedName>
</protein>
<sequence>MSSSSLKDFPLSLKTMYDLAEFVIRSVELIKPEQVEKMVNTLEDFYVNNRNGKVLVMGAGRSGLVGRAFAMRLLHLGYNAYVLGETIVPAVGKNDLAIAISGSGRTKLILTAAEAAKETKSTLVAITSYADSPLGKIADVVVEVPGRTKYSQFEDYFARQIIGITEPLAPLGTLFEDTTQMFLDGIVAELMLRLKKSEEDLRMIHANIEL</sequence>
<dbReference type="STRING" id="1160895.CM19_08570"/>
<dbReference type="CDD" id="cd05005">
    <property type="entry name" value="SIS_PHI"/>
    <property type="match status" value="1"/>
</dbReference>
<dbReference type="Gene3D" id="3.40.50.10490">
    <property type="entry name" value="Glucose-6-phosphate isomerase like protein, domain 1"/>
    <property type="match status" value="1"/>
</dbReference>
<dbReference type="Pfam" id="PF01380">
    <property type="entry name" value="SIS"/>
    <property type="match status" value="1"/>
</dbReference>
<comment type="caution">
    <text evidence="3">The sequence shown here is derived from an EMBL/GenBank/DDBJ whole genome shotgun (WGS) entry which is preliminary data.</text>
</comment>
<dbReference type="PROSITE" id="PS51464">
    <property type="entry name" value="SIS"/>
    <property type="match status" value="1"/>
</dbReference>
<proteinExistence type="inferred from homology"/>
<dbReference type="PANTHER" id="PTHR43443:SF1">
    <property type="entry name" value="3-HEXULOSE-6-PHOSPHATE ISOMERASE"/>
    <property type="match status" value="1"/>
</dbReference>
<dbReference type="EMBL" id="JFZT01000045">
    <property type="protein sequence ID" value="EZQ04758.1"/>
    <property type="molecule type" value="Genomic_DNA"/>
</dbReference>
<dbReference type="InterPro" id="IPR001347">
    <property type="entry name" value="SIS_dom"/>
</dbReference>
<organism evidence="3 4">
    <name type="scientific">Candidatus Acidianus copahuensis</name>
    <dbReference type="NCBI Taxonomy" id="1160895"/>
    <lineage>
        <taxon>Archaea</taxon>
        <taxon>Thermoproteota</taxon>
        <taxon>Thermoprotei</taxon>
        <taxon>Sulfolobales</taxon>
        <taxon>Sulfolobaceae</taxon>
        <taxon>Acidianus</taxon>
    </lineage>
</organism>
<accession>A0A031LPP0</accession>
<evidence type="ECO:0000313" key="3">
    <source>
        <dbReference type="EMBL" id="EZQ04758.1"/>
    </source>
</evidence>
<dbReference type="GO" id="GO:1901135">
    <property type="term" value="P:carbohydrate derivative metabolic process"/>
    <property type="evidence" value="ECO:0007669"/>
    <property type="project" value="InterPro"/>
</dbReference>
<keyword evidence="4" id="KW-1185">Reference proteome</keyword>
<dbReference type="InterPro" id="IPR017552">
    <property type="entry name" value="PHI/rmpB"/>
</dbReference>
<feature type="domain" description="SIS" evidence="2">
    <location>
        <begin position="42"/>
        <end position="196"/>
    </location>
</feature>
<dbReference type="Proteomes" id="UP000024332">
    <property type="component" value="Unassembled WGS sequence"/>
</dbReference>
<evidence type="ECO:0000256" key="1">
    <source>
        <dbReference type="ARBA" id="ARBA00009235"/>
    </source>
</evidence>
<evidence type="ECO:0000259" key="2">
    <source>
        <dbReference type="PROSITE" id="PS51464"/>
    </source>
</evidence>
<comment type="similarity">
    <text evidence="1">Belongs to the SIS family. PHI subfamily.</text>
</comment>
<dbReference type="SUPFAM" id="SSF53697">
    <property type="entry name" value="SIS domain"/>
    <property type="match status" value="1"/>
</dbReference>
<gene>
    <name evidence="3" type="ORF">CM19_08570</name>
</gene>